<dbReference type="SUPFAM" id="SSF53955">
    <property type="entry name" value="Lysozyme-like"/>
    <property type="match status" value="1"/>
</dbReference>
<feature type="region of interest" description="Disordered" evidence="1">
    <location>
        <begin position="152"/>
        <end position="175"/>
    </location>
</feature>
<proteinExistence type="predicted"/>
<name>A0ABD5EDR2_9ACTN</name>
<dbReference type="RefSeq" id="WP_043256459.1">
    <property type="nucleotide sequence ID" value="NZ_JAVRER010000083.1"/>
</dbReference>
<comment type="caution">
    <text evidence="3">The sequence shown here is derived from an EMBL/GenBank/DDBJ whole genome shotgun (WGS) entry which is preliminary data.</text>
</comment>
<dbReference type="InterPro" id="IPR008258">
    <property type="entry name" value="Transglycosylase_SLT_dom_1"/>
</dbReference>
<organism evidence="3 4">
    <name type="scientific">Streptomyces evansiae</name>
    <dbReference type="NCBI Taxonomy" id="3075535"/>
    <lineage>
        <taxon>Bacteria</taxon>
        <taxon>Bacillati</taxon>
        <taxon>Actinomycetota</taxon>
        <taxon>Actinomycetes</taxon>
        <taxon>Kitasatosporales</taxon>
        <taxon>Streptomycetaceae</taxon>
        <taxon>Streptomyces</taxon>
    </lineage>
</organism>
<reference evidence="4" key="1">
    <citation type="submission" date="2023-07" db="EMBL/GenBank/DDBJ databases">
        <title>30 novel species of actinomycetes from the DSMZ collection.</title>
        <authorList>
            <person name="Nouioui I."/>
        </authorList>
    </citation>
    <scope>NUCLEOTIDE SEQUENCE [LARGE SCALE GENOMIC DNA]</scope>
    <source>
        <strain evidence="4">DSM 41982</strain>
    </source>
</reference>
<dbReference type="EMBL" id="JAVRER010000083">
    <property type="protein sequence ID" value="MDT0419524.1"/>
    <property type="molecule type" value="Genomic_DNA"/>
</dbReference>
<evidence type="ECO:0000256" key="1">
    <source>
        <dbReference type="SAM" id="MobiDB-lite"/>
    </source>
</evidence>
<protein>
    <submittedName>
        <fullName evidence="3">Transglycosylase SLT domain-containing protein</fullName>
    </submittedName>
</protein>
<dbReference type="Proteomes" id="UP001183607">
    <property type="component" value="Unassembled WGS sequence"/>
</dbReference>
<evidence type="ECO:0000259" key="2">
    <source>
        <dbReference type="Pfam" id="PF01464"/>
    </source>
</evidence>
<dbReference type="InterPro" id="IPR023346">
    <property type="entry name" value="Lysozyme-like_dom_sf"/>
</dbReference>
<dbReference type="AlphaFoldDB" id="A0ABD5EDR2"/>
<evidence type="ECO:0000313" key="3">
    <source>
        <dbReference type="EMBL" id="MDT0419524.1"/>
    </source>
</evidence>
<dbReference type="Gene3D" id="1.10.530.10">
    <property type="match status" value="1"/>
</dbReference>
<gene>
    <name evidence="3" type="ORF">RM574_29030</name>
</gene>
<feature type="compositionally biased region" description="Basic and acidic residues" evidence="1">
    <location>
        <begin position="152"/>
        <end position="166"/>
    </location>
</feature>
<accession>A0ABD5EDR2</accession>
<dbReference type="Pfam" id="PF01464">
    <property type="entry name" value="SLT"/>
    <property type="match status" value="1"/>
</dbReference>
<evidence type="ECO:0000313" key="4">
    <source>
        <dbReference type="Proteomes" id="UP001183607"/>
    </source>
</evidence>
<sequence length="288" mass="30234">MSDISTRIRNAQKRINDGRRQVTSQLGSIQQRVSSSKFGEQVGTAQAKVAGAVPAALRGGNLSRTQKLQLAGIGSVSAAVLVCGIAIPATSGSGSASQSVAASEPAAYSSLTGGNTQAKELHASITNQQAGASEQAKAAEAKIKAAQEAKAAETKKKAQATKDRATKQAASRNAERKAVKTYPNNLDGWIRESLAIMKAKGIPGSYEGLHRNIMRESSGNTRAINLWDINAQNGIPSKGLLQVIQPTFEHWHVAGTSNDIYDPVANITAAANYAAERYGSMDNVNSAY</sequence>
<feature type="domain" description="Transglycosylase SLT" evidence="2">
    <location>
        <begin position="213"/>
        <end position="285"/>
    </location>
</feature>